<dbReference type="GO" id="GO:0006085">
    <property type="term" value="P:acetyl-CoA biosynthetic process"/>
    <property type="evidence" value="ECO:0007669"/>
    <property type="project" value="TreeGrafter"/>
</dbReference>
<dbReference type="EMBL" id="CADEPI010000299">
    <property type="protein sequence ID" value="CAB3383192.1"/>
    <property type="molecule type" value="Genomic_DNA"/>
</dbReference>
<evidence type="ECO:0000313" key="4">
    <source>
        <dbReference type="Proteomes" id="UP000494165"/>
    </source>
</evidence>
<dbReference type="InterPro" id="IPR038351">
    <property type="entry name" value="MCD_N_sf"/>
</dbReference>
<dbReference type="GO" id="GO:0005759">
    <property type="term" value="C:mitochondrial matrix"/>
    <property type="evidence" value="ECO:0007669"/>
    <property type="project" value="TreeGrafter"/>
</dbReference>
<dbReference type="GO" id="GO:2001294">
    <property type="term" value="P:malonyl-CoA catabolic process"/>
    <property type="evidence" value="ECO:0007669"/>
    <property type="project" value="TreeGrafter"/>
</dbReference>
<dbReference type="Pfam" id="PF05292">
    <property type="entry name" value="MCD"/>
    <property type="match status" value="1"/>
</dbReference>
<sequence length="528" mass="59735">MLVSLGRAALRLRRAAAPPVAPWTMLPTPELHQLPPFGDDEAPPGAFQEGSLETCDDQDDEQRVCELVKEIFSFRDSAVSNWIVESKVKLLCAEYKCMRTDSDRDTFLKMLATAYSVDGTKLQEAARALLEIDPNDHRGAVKAQEKLRDQLAPRYHWLFTHMGRLESGVKFLVDLRTQVLDSLAQCKDEVASAALQQLNTTLRELLSMWFSVGFLRLERVTWQSPCDLLQKVSEYEAVHPMRGWTDLKGRVGLYRRCFMFTHDSMPREPIVVLHTALADTISSSMKGIVTAAQRLSVDASAAGGLAGLKMAESEENPDLVKAAIFYSITSTQKGLQGIELGNYLIKRVVKELRAEFPLVHQFSSLSPIPQFRQWLMDRLKVAKLHTLFTEEEIGNLSAFMKCPADSANVRDLLSTNKWLAEYSFVQTMEDPFMRLCARYLYLEKRRGFALDSVGNFHLRNGAVMWRLNWRADTTIKGLNNSLGIMVNYRYFLEDAESNSKSYLEDQCINASDQVLNLAEKAKALMDLP</sequence>
<dbReference type="GO" id="GO:0050080">
    <property type="term" value="F:malonyl-CoA decarboxylase activity"/>
    <property type="evidence" value="ECO:0007669"/>
    <property type="project" value="InterPro"/>
</dbReference>
<dbReference type="PANTHER" id="PTHR28641:SF1">
    <property type="entry name" value="MALONYL-COA DECARBOXYLASE, MITOCHONDRIAL"/>
    <property type="match status" value="1"/>
</dbReference>
<dbReference type="PANTHER" id="PTHR28641">
    <property type="match status" value="1"/>
</dbReference>
<protein>
    <recommendedName>
        <fullName evidence="5">Malonyl-CoA decarboxylase C-terminal domain-containing protein</fullName>
    </recommendedName>
</protein>
<proteinExistence type="predicted"/>
<dbReference type="InterPro" id="IPR035372">
    <property type="entry name" value="MCD_N"/>
</dbReference>
<organism evidence="3 4">
    <name type="scientific">Cloeon dipterum</name>
    <dbReference type="NCBI Taxonomy" id="197152"/>
    <lineage>
        <taxon>Eukaryota</taxon>
        <taxon>Metazoa</taxon>
        <taxon>Ecdysozoa</taxon>
        <taxon>Arthropoda</taxon>
        <taxon>Hexapoda</taxon>
        <taxon>Insecta</taxon>
        <taxon>Pterygota</taxon>
        <taxon>Palaeoptera</taxon>
        <taxon>Ephemeroptera</taxon>
        <taxon>Pisciforma</taxon>
        <taxon>Baetidae</taxon>
        <taxon>Cloeon</taxon>
    </lineage>
</organism>
<evidence type="ECO:0000259" key="2">
    <source>
        <dbReference type="Pfam" id="PF17408"/>
    </source>
</evidence>
<comment type="caution">
    <text evidence="3">The sequence shown here is derived from an EMBL/GenBank/DDBJ whole genome shotgun (WGS) entry which is preliminary data.</text>
</comment>
<gene>
    <name evidence="3" type="ORF">CLODIP_2_CD11890</name>
</gene>
<dbReference type="InterPro" id="IPR007956">
    <property type="entry name" value="Malonyl_CoA_deC_C"/>
</dbReference>
<evidence type="ECO:0000313" key="3">
    <source>
        <dbReference type="EMBL" id="CAB3383192.1"/>
    </source>
</evidence>
<keyword evidence="4" id="KW-1185">Reference proteome</keyword>
<dbReference type="GO" id="GO:0005782">
    <property type="term" value="C:peroxisomal matrix"/>
    <property type="evidence" value="ECO:0007669"/>
    <property type="project" value="TreeGrafter"/>
</dbReference>
<dbReference type="OrthoDB" id="426718at2759"/>
<dbReference type="AlphaFoldDB" id="A0A8S1DRN7"/>
<dbReference type="Gene3D" id="1.20.140.90">
    <property type="entry name" value="Malonyl-CoA decarboxylase, oligemerization domain"/>
    <property type="match status" value="1"/>
</dbReference>
<dbReference type="GO" id="GO:0006633">
    <property type="term" value="P:fatty acid biosynthetic process"/>
    <property type="evidence" value="ECO:0007669"/>
    <property type="project" value="InterPro"/>
</dbReference>
<dbReference type="Proteomes" id="UP000494165">
    <property type="component" value="Unassembled WGS sequence"/>
</dbReference>
<feature type="domain" description="Malonyl-CoA decarboxylase C-terminal" evidence="1">
    <location>
        <begin position="213"/>
        <end position="490"/>
    </location>
</feature>
<reference evidence="3 4" key="1">
    <citation type="submission" date="2020-04" db="EMBL/GenBank/DDBJ databases">
        <authorList>
            <person name="Alioto T."/>
            <person name="Alioto T."/>
            <person name="Gomez Garrido J."/>
        </authorList>
    </citation>
    <scope>NUCLEOTIDE SEQUENCE [LARGE SCALE GENOMIC DNA]</scope>
</reference>
<evidence type="ECO:0008006" key="5">
    <source>
        <dbReference type="Google" id="ProtNLM"/>
    </source>
</evidence>
<dbReference type="FunFam" id="3.40.630.150:FF:000001">
    <property type="entry name" value="Malonyl-CoA decarboxylase, mitochondrial"/>
    <property type="match status" value="1"/>
</dbReference>
<evidence type="ECO:0000259" key="1">
    <source>
        <dbReference type="Pfam" id="PF05292"/>
    </source>
</evidence>
<dbReference type="Gene3D" id="3.40.630.150">
    <property type="entry name" value="Malonyl-CoA decarboxylase, catalytic domain"/>
    <property type="match status" value="1"/>
</dbReference>
<name>A0A8S1DRN7_9INSE</name>
<dbReference type="Pfam" id="PF17408">
    <property type="entry name" value="MCD_N"/>
    <property type="match status" value="1"/>
</dbReference>
<dbReference type="InterPro" id="IPR042303">
    <property type="entry name" value="Malonyl_CoA_deC_C_sf"/>
</dbReference>
<feature type="domain" description="Malonyl-CoA decarboxylase N-terminal" evidence="2">
    <location>
        <begin position="115"/>
        <end position="210"/>
    </location>
</feature>
<dbReference type="InterPro" id="IPR038917">
    <property type="entry name" value="Malonyl_CoA_deC"/>
</dbReference>
<accession>A0A8S1DRN7</accession>